<evidence type="ECO:0000313" key="11">
    <source>
        <dbReference type="EMBL" id="OGZ24014.1"/>
    </source>
</evidence>
<accession>A0A1G2EDW8</accession>
<feature type="site" description="Stabilizes the phosphoryl group" evidence="9">
    <location>
        <position position="56"/>
    </location>
</feature>
<dbReference type="Gene3D" id="3.40.50.1000">
    <property type="entry name" value="HAD superfamily/HAD-like"/>
    <property type="match status" value="1"/>
</dbReference>
<keyword evidence="10" id="KW-0460">Magnesium</keyword>
<dbReference type="InterPro" id="IPR006543">
    <property type="entry name" value="Histidinol-phos"/>
</dbReference>
<evidence type="ECO:0000256" key="6">
    <source>
        <dbReference type="ARBA" id="ARBA00031828"/>
    </source>
</evidence>
<keyword evidence="10" id="KW-0862">Zinc</keyword>
<dbReference type="GO" id="GO:0016791">
    <property type="term" value="F:phosphatase activity"/>
    <property type="evidence" value="ECO:0007669"/>
    <property type="project" value="InterPro"/>
</dbReference>
<reference evidence="11 12" key="1">
    <citation type="journal article" date="2016" name="Nat. Commun.">
        <title>Thousands of microbial genomes shed light on interconnected biogeochemical processes in an aquifer system.</title>
        <authorList>
            <person name="Anantharaman K."/>
            <person name="Brown C.T."/>
            <person name="Hug L.A."/>
            <person name="Sharon I."/>
            <person name="Castelle C.J."/>
            <person name="Probst A.J."/>
            <person name="Thomas B.C."/>
            <person name="Singh A."/>
            <person name="Wilkins M.J."/>
            <person name="Karaoz U."/>
            <person name="Brodie E.L."/>
            <person name="Williams K.H."/>
            <person name="Hubbard S.S."/>
            <person name="Banfield J.F."/>
        </authorList>
    </citation>
    <scope>NUCLEOTIDE SEQUENCE [LARGE SCALE GENOMIC DNA]</scope>
</reference>
<dbReference type="GO" id="GO:0046872">
    <property type="term" value="F:metal ion binding"/>
    <property type="evidence" value="ECO:0007669"/>
    <property type="project" value="UniProtKB-KW"/>
</dbReference>
<comment type="subcellular location">
    <subcellularLocation>
        <location evidence="1 7">Cytoplasm</location>
    </subcellularLocation>
</comment>
<dbReference type="InterPro" id="IPR006549">
    <property type="entry name" value="HAD-SF_hydro_IIIA"/>
</dbReference>
<dbReference type="InterPro" id="IPR036412">
    <property type="entry name" value="HAD-like_sf"/>
</dbReference>
<comment type="cofactor">
    <cofactor evidence="10">
        <name>Mg(2+)</name>
        <dbReference type="ChEBI" id="CHEBI:18420"/>
    </cofactor>
</comment>
<feature type="binding site" evidence="10">
    <location>
        <position position="105"/>
    </location>
    <ligand>
        <name>Zn(2+)</name>
        <dbReference type="ChEBI" id="CHEBI:29105"/>
    </ligand>
</feature>
<gene>
    <name evidence="11" type="ORF">A2896_01465</name>
</gene>
<organism evidence="11 12">
    <name type="scientific">Candidatus Nealsonbacteria bacterium RIFCSPLOWO2_01_FULL_43_32</name>
    <dbReference type="NCBI Taxonomy" id="1801672"/>
    <lineage>
        <taxon>Bacteria</taxon>
        <taxon>Candidatus Nealsoniibacteriota</taxon>
    </lineage>
</organism>
<dbReference type="InterPro" id="IPR023214">
    <property type="entry name" value="HAD_sf"/>
</dbReference>
<feature type="binding site" evidence="10">
    <location>
        <position position="132"/>
    </location>
    <ligand>
        <name>Mg(2+)</name>
        <dbReference type="ChEBI" id="CHEBI:18420"/>
    </ligand>
</feature>
<dbReference type="SUPFAM" id="SSF56784">
    <property type="entry name" value="HAD-like"/>
    <property type="match status" value="1"/>
</dbReference>
<dbReference type="STRING" id="1801672.A2896_01465"/>
<feature type="binding site" evidence="10">
    <location>
        <position position="15"/>
    </location>
    <ligand>
        <name>Mg(2+)</name>
        <dbReference type="ChEBI" id="CHEBI:18420"/>
    </ligand>
</feature>
<feature type="binding site" evidence="10">
    <location>
        <position position="95"/>
    </location>
    <ligand>
        <name>Zn(2+)</name>
        <dbReference type="ChEBI" id="CHEBI:29105"/>
    </ligand>
</feature>
<protein>
    <recommendedName>
        <fullName evidence="6 7">D,D-heptose 1,7-bisphosphate phosphatase</fullName>
        <ecNumber evidence="7">3.1.3.-</ecNumber>
    </recommendedName>
</protein>
<dbReference type="PANTHER" id="PTHR42891">
    <property type="entry name" value="D-GLYCERO-BETA-D-MANNO-HEPTOSE-1,7-BISPHOSPHATE 7-PHOSPHATASE"/>
    <property type="match status" value="1"/>
</dbReference>
<feature type="binding site" evidence="10">
    <location>
        <position position="97"/>
    </location>
    <ligand>
        <name>Zn(2+)</name>
        <dbReference type="ChEBI" id="CHEBI:29105"/>
    </ligand>
</feature>
<feature type="binding site" evidence="10">
    <location>
        <position position="13"/>
    </location>
    <ligand>
        <name>Mg(2+)</name>
        <dbReference type="ChEBI" id="CHEBI:18420"/>
    </ligand>
</feature>
<evidence type="ECO:0000256" key="8">
    <source>
        <dbReference type="PIRSR" id="PIRSR004682-1"/>
    </source>
</evidence>
<dbReference type="CDD" id="cd07503">
    <property type="entry name" value="HAD_HisB-N"/>
    <property type="match status" value="1"/>
</dbReference>
<feature type="site" description="Stabilizes the phosphoryl group" evidence="9">
    <location>
        <position position="107"/>
    </location>
</feature>
<dbReference type="NCBIfam" id="TIGR01662">
    <property type="entry name" value="HAD-SF-IIIA"/>
    <property type="match status" value="1"/>
</dbReference>
<evidence type="ECO:0000313" key="12">
    <source>
        <dbReference type="Proteomes" id="UP000178647"/>
    </source>
</evidence>
<dbReference type="EMBL" id="MHMH01000021">
    <property type="protein sequence ID" value="OGZ24014.1"/>
    <property type="molecule type" value="Genomic_DNA"/>
</dbReference>
<dbReference type="GO" id="GO:0005737">
    <property type="term" value="C:cytoplasm"/>
    <property type="evidence" value="ECO:0007669"/>
    <property type="project" value="UniProtKB-SubCell"/>
</dbReference>
<feature type="binding site" evidence="10">
    <location>
        <position position="103"/>
    </location>
    <ligand>
        <name>Zn(2+)</name>
        <dbReference type="ChEBI" id="CHEBI:29105"/>
    </ligand>
</feature>
<evidence type="ECO:0000256" key="10">
    <source>
        <dbReference type="PIRSR" id="PIRSR004682-4"/>
    </source>
</evidence>
<dbReference type="Pfam" id="PF13242">
    <property type="entry name" value="Hydrolase_like"/>
    <property type="match status" value="1"/>
</dbReference>
<keyword evidence="2 7" id="KW-0963">Cytoplasm</keyword>
<feature type="site" description="Contributes to substrate recognition" evidence="9">
    <location>
        <position position="106"/>
    </location>
</feature>
<dbReference type="GO" id="GO:0005975">
    <property type="term" value="P:carbohydrate metabolic process"/>
    <property type="evidence" value="ECO:0007669"/>
    <property type="project" value="InterPro"/>
</dbReference>
<dbReference type="Proteomes" id="UP000178647">
    <property type="component" value="Unassembled WGS sequence"/>
</dbReference>
<dbReference type="PIRSF" id="PIRSF004682">
    <property type="entry name" value="GmhB"/>
    <property type="match status" value="1"/>
</dbReference>
<keyword evidence="3 10" id="KW-0479">Metal-binding</keyword>
<dbReference type="NCBIfam" id="TIGR01656">
    <property type="entry name" value="Histidinol-ppas"/>
    <property type="match status" value="1"/>
</dbReference>
<sequence length="179" mass="20717">MYAKPEVRAVFLDRDGTININEPEYPHKKEDFKFIPGVLPALRKLSKTDYKIIIVTNQLGVGRGYFTEKDLQEIHRYMLSQFKKSGIRIDRIYYCIHTERDNCSCRKPKTGMTESAAKDFGLNLSKSWIVGDSPKDIQMGREANLKTIFVGKRFPDDLKFRPHYSVKNLAEAVKVILKK</sequence>
<dbReference type="PANTHER" id="PTHR42891:SF1">
    <property type="entry name" value="D-GLYCERO-BETA-D-MANNO-HEPTOSE-1,7-BISPHOSPHATE 7-PHOSPHATASE"/>
    <property type="match status" value="1"/>
</dbReference>
<dbReference type="EC" id="3.1.3.-" evidence="7"/>
<feature type="active site" description="Proton donor" evidence="8">
    <location>
        <position position="13"/>
    </location>
</feature>
<evidence type="ECO:0000256" key="7">
    <source>
        <dbReference type="PIRNR" id="PIRNR004682"/>
    </source>
</evidence>
<evidence type="ECO:0000256" key="3">
    <source>
        <dbReference type="ARBA" id="ARBA00022723"/>
    </source>
</evidence>
<evidence type="ECO:0000256" key="1">
    <source>
        <dbReference type="ARBA" id="ARBA00004496"/>
    </source>
</evidence>
<evidence type="ECO:0000256" key="5">
    <source>
        <dbReference type="ARBA" id="ARBA00023277"/>
    </source>
</evidence>
<keyword evidence="4 7" id="KW-0378">Hydrolase</keyword>
<comment type="caution">
    <text evidence="11">The sequence shown here is derived from an EMBL/GenBank/DDBJ whole genome shotgun (WGS) entry which is preliminary data.</text>
</comment>
<name>A0A1G2EDW8_9BACT</name>
<comment type="similarity">
    <text evidence="7">Belongs to the gmhB family.</text>
</comment>
<evidence type="ECO:0000256" key="2">
    <source>
        <dbReference type="ARBA" id="ARBA00022490"/>
    </source>
</evidence>
<dbReference type="AlphaFoldDB" id="A0A1G2EDW8"/>
<proteinExistence type="inferred from homology"/>
<comment type="cofactor">
    <cofactor evidence="10">
        <name>Zn(2+)</name>
        <dbReference type="ChEBI" id="CHEBI:29105"/>
    </cofactor>
</comment>
<keyword evidence="5 7" id="KW-0119">Carbohydrate metabolism</keyword>
<dbReference type="InterPro" id="IPR004446">
    <property type="entry name" value="Heptose_bisP_phosphatase"/>
</dbReference>
<evidence type="ECO:0000256" key="4">
    <source>
        <dbReference type="ARBA" id="ARBA00022801"/>
    </source>
</evidence>
<evidence type="ECO:0000256" key="9">
    <source>
        <dbReference type="PIRSR" id="PIRSR004682-3"/>
    </source>
</evidence>
<feature type="active site" description="Proton donor" evidence="8">
    <location>
        <position position="15"/>
    </location>
</feature>